<evidence type="ECO:0000313" key="3">
    <source>
        <dbReference type="Proteomes" id="UP000027644"/>
    </source>
</evidence>
<evidence type="ECO:0000313" key="2">
    <source>
        <dbReference type="EMBL" id="KEQ00208.1"/>
    </source>
</evidence>
<reference evidence="2 3" key="1">
    <citation type="journal article" date="2014" name="PLoS Genet.">
        <title>Hidden diversity in honey bee gut symbionts detected by single-cell genomics.</title>
        <authorList>
            <person name="Engel P."/>
            <person name="Stepanauskas R."/>
            <person name="Moran N."/>
        </authorList>
    </citation>
    <scope>NUCLEOTIDE SEQUENCE [LARGE SCALE GENOMIC DNA]</scope>
    <source>
        <strain evidence="2 3">SCGC AB-598-J21</strain>
    </source>
</reference>
<sequence>MEKIEKILLSVAAIVFSVSIIGLTLSDAKFIFGLARHGKETLATVIDTKSQDEGRGLVLHILTVEYTDNYNKTYIKNDIKTYKNLNPGDKITIIYNKFSPQIADIKGSHKRKNNFSAELFASFMIIIAAIYYYQEFKFNPNYWKFKKRY</sequence>
<feature type="transmembrane region" description="Helical" evidence="1">
    <location>
        <begin position="115"/>
        <end position="133"/>
    </location>
</feature>
<dbReference type="EMBL" id="AVQL01000454">
    <property type="protein sequence ID" value="KEQ00208.1"/>
    <property type="molecule type" value="Genomic_DNA"/>
</dbReference>
<feature type="transmembrane region" description="Helical" evidence="1">
    <location>
        <begin position="6"/>
        <end position="26"/>
    </location>
</feature>
<dbReference type="Proteomes" id="UP000027644">
    <property type="component" value="Unassembled WGS sequence"/>
</dbReference>
<protein>
    <recommendedName>
        <fullName evidence="4">DUF3592 domain-containing protein</fullName>
    </recommendedName>
</protein>
<gene>
    <name evidence="2" type="ORF">SASC598J21_020910</name>
</gene>
<dbReference type="AlphaFoldDB" id="A0A074V444"/>
<keyword evidence="1" id="KW-1133">Transmembrane helix</keyword>
<accession>A0A074V444</accession>
<proteinExistence type="predicted"/>
<evidence type="ECO:0008006" key="4">
    <source>
        <dbReference type="Google" id="ProtNLM"/>
    </source>
</evidence>
<keyword evidence="1" id="KW-0472">Membrane</keyword>
<keyword evidence="1" id="KW-0812">Transmembrane</keyword>
<comment type="caution">
    <text evidence="2">The sequence shown here is derived from an EMBL/GenBank/DDBJ whole genome shotgun (WGS) entry which is preliminary data.</text>
</comment>
<name>A0A074V444_9NEIS</name>
<evidence type="ECO:0000256" key="1">
    <source>
        <dbReference type="SAM" id="Phobius"/>
    </source>
</evidence>
<organism evidence="2 3">
    <name type="scientific">Snodgrassella alvi SCGC AB-598-J21</name>
    <dbReference type="NCBI Taxonomy" id="1385367"/>
    <lineage>
        <taxon>Bacteria</taxon>
        <taxon>Pseudomonadati</taxon>
        <taxon>Pseudomonadota</taxon>
        <taxon>Betaproteobacteria</taxon>
        <taxon>Neisseriales</taxon>
        <taxon>Neisseriaceae</taxon>
        <taxon>Snodgrassella</taxon>
    </lineage>
</organism>